<gene>
    <name evidence="1" type="ORF">QFC19_003269</name>
</gene>
<proteinExistence type="predicted"/>
<keyword evidence="2" id="KW-1185">Reference proteome</keyword>
<reference evidence="1" key="1">
    <citation type="submission" date="2023-04" db="EMBL/GenBank/DDBJ databases">
        <title>Draft Genome sequencing of Naganishia species isolated from polar environments using Oxford Nanopore Technology.</title>
        <authorList>
            <person name="Leo P."/>
            <person name="Venkateswaran K."/>
        </authorList>
    </citation>
    <scope>NUCLEOTIDE SEQUENCE</scope>
    <source>
        <strain evidence="1">MNA-CCFEE 5261</strain>
    </source>
</reference>
<comment type="caution">
    <text evidence="1">The sequence shown here is derived from an EMBL/GenBank/DDBJ whole genome shotgun (WGS) entry which is preliminary data.</text>
</comment>
<protein>
    <submittedName>
        <fullName evidence="1">Uncharacterized protein</fullName>
    </submittedName>
</protein>
<dbReference type="EMBL" id="JASBWR010000030">
    <property type="protein sequence ID" value="KAJ9106537.1"/>
    <property type="molecule type" value="Genomic_DNA"/>
</dbReference>
<organism evidence="1 2">
    <name type="scientific">Naganishia cerealis</name>
    <dbReference type="NCBI Taxonomy" id="610337"/>
    <lineage>
        <taxon>Eukaryota</taxon>
        <taxon>Fungi</taxon>
        <taxon>Dikarya</taxon>
        <taxon>Basidiomycota</taxon>
        <taxon>Agaricomycotina</taxon>
        <taxon>Tremellomycetes</taxon>
        <taxon>Filobasidiales</taxon>
        <taxon>Filobasidiaceae</taxon>
        <taxon>Naganishia</taxon>
    </lineage>
</organism>
<evidence type="ECO:0000313" key="2">
    <source>
        <dbReference type="Proteomes" id="UP001241377"/>
    </source>
</evidence>
<name>A0ACC2W4J6_9TREE</name>
<evidence type="ECO:0000313" key="1">
    <source>
        <dbReference type="EMBL" id="KAJ9106537.1"/>
    </source>
</evidence>
<dbReference type="Proteomes" id="UP001241377">
    <property type="component" value="Unassembled WGS sequence"/>
</dbReference>
<sequence length="509" mass="56876">MLTLRDLLQVDRSTGAIYYTRADTIRELQLGQKATSRVHFCSDYGPRCFNTNDRATVTGGVIMSLASQHHASYYAENLTSLDRHSGPLKGLFSFYHPDTEITKVGKLGAMINNAVTVKQHTNGQYKAYVCNNDSNLYLLDITGDRIDVTSKINCELNTSLNNVCQSPTNDLLIVTGDSPSVFLCDPKVRNGVVDKITTDHDSGFGISYHSLGEVFSVTFQDGTCLVYDVRNMGEPTHEIRSTRPGHQSGAFRCCKFSNLNVNDLLVVLEHVGRVHIVDLKRNTEPEGHQVIVFPFALDQFGNYKDGELEAARKLQRVQNGDEYMDESDEQDTHNMVSVYADPSTNFKSQGVNPIEERVQFTAPLVYDYDYVANVKPKMFKNYAYTPPPPTAISRAEGGAPNFNIPQWGQNRGDQAQECRIDENAEPLTHASTPMVSLHHEIPTLRASNAAIELHHDSYQQSYNHIDGEMELAGLAWYGNKLLIGCERGGILTWDINQVARRNFGSFSYV</sequence>
<accession>A0ACC2W4J6</accession>